<keyword evidence="1" id="KW-1133">Transmembrane helix</keyword>
<keyword evidence="3" id="KW-1185">Reference proteome</keyword>
<name>A0A6C0GC36_9BACT</name>
<dbReference type="EMBL" id="CP048222">
    <property type="protein sequence ID" value="QHT65382.1"/>
    <property type="molecule type" value="Genomic_DNA"/>
</dbReference>
<protein>
    <submittedName>
        <fullName evidence="2">Uncharacterized protein</fullName>
    </submittedName>
</protein>
<evidence type="ECO:0000256" key="1">
    <source>
        <dbReference type="SAM" id="Phobius"/>
    </source>
</evidence>
<gene>
    <name evidence="2" type="ORF">GXP67_01160</name>
</gene>
<accession>A0A6C0GC36</accession>
<dbReference type="KEGG" id="rhoz:GXP67_01160"/>
<dbReference type="RefSeq" id="WP_162441469.1">
    <property type="nucleotide sequence ID" value="NZ_CP048222.1"/>
</dbReference>
<dbReference type="Proteomes" id="UP000480178">
    <property type="component" value="Chromosome"/>
</dbReference>
<proteinExistence type="predicted"/>
<sequence>MNAEKSILSEQDKREFCALMLGQYGLQIDTNNELLPVFYLAYKSARIGEEMSLKSRENLQQIMADFEKNTASKISKLKMQQYHFSNPKVAFWFAFGKYGLIVITLCSLLFSGWLYTRMAEKKEKDIEQIYFLLEKSPIQEKKLNDTITTRMITLFPAKDLESAVAGKNYIYVQSCNCIEIPLLYQKTNGLK</sequence>
<feature type="transmembrane region" description="Helical" evidence="1">
    <location>
        <begin position="89"/>
        <end position="115"/>
    </location>
</feature>
<reference evidence="2 3" key="1">
    <citation type="submission" date="2020-01" db="EMBL/GenBank/DDBJ databases">
        <authorList>
            <person name="Kim M.K."/>
        </authorList>
    </citation>
    <scope>NUCLEOTIDE SEQUENCE [LARGE SCALE GENOMIC DNA]</scope>
    <source>
        <strain evidence="2 3">172606-1</strain>
    </source>
</reference>
<dbReference type="AlphaFoldDB" id="A0A6C0GC36"/>
<organism evidence="2 3">
    <name type="scientific">Rhodocytophaga rosea</name>
    <dbReference type="NCBI Taxonomy" id="2704465"/>
    <lineage>
        <taxon>Bacteria</taxon>
        <taxon>Pseudomonadati</taxon>
        <taxon>Bacteroidota</taxon>
        <taxon>Cytophagia</taxon>
        <taxon>Cytophagales</taxon>
        <taxon>Rhodocytophagaceae</taxon>
        <taxon>Rhodocytophaga</taxon>
    </lineage>
</organism>
<keyword evidence="1" id="KW-0812">Transmembrane</keyword>
<evidence type="ECO:0000313" key="2">
    <source>
        <dbReference type="EMBL" id="QHT65382.1"/>
    </source>
</evidence>
<keyword evidence="1" id="KW-0472">Membrane</keyword>
<evidence type="ECO:0000313" key="3">
    <source>
        <dbReference type="Proteomes" id="UP000480178"/>
    </source>
</evidence>